<dbReference type="EMBL" id="ML992528">
    <property type="protein sequence ID" value="KAF2218783.1"/>
    <property type="molecule type" value="Genomic_DNA"/>
</dbReference>
<dbReference type="InterPro" id="IPR036691">
    <property type="entry name" value="Endo/exonu/phosph_ase_sf"/>
</dbReference>
<dbReference type="PANTHER" id="PTHR11200:SF300">
    <property type="entry name" value="TYPE II INOSITOL 1,4,5-TRISPHOSPHATE 5-PHOSPHATASE"/>
    <property type="match status" value="1"/>
</dbReference>
<keyword evidence="3" id="KW-0269">Exonuclease</keyword>
<sequence length="1041" mass="116148">MTSSRPTSSEQGRQGSIWPEVPGQFPSLASPSTGSNPLSLTQAIHARRADYVRPKTIRIKVGTWNTASLKGTEKDIGGWFVKGQGISDRLTGLHVSQDSHDKTTAEDGSNNVESPESVDAQEARYSPKKSSIPKHDPGGVPGDGDIGLYFLGLQEIVDVTSASEAFRPYIDPEPAARWKSAVEAVLPKGYILVAEQQLIGLLLLVYASPEVAPDVKSVSTTSVGTGLMGYLGNKGAVTARIVLGETTRLVFVNCHLAAGSDKTSLDRRNWDYGQVVSRTRFDPIRDSMDLYQSQGEMIDDADFAFWTGDLNYRLSDIPGDDVRRLLMLHTRNEYDLSQLSAKKIEDAINSTEALSTKQVERLSLDDSRSTRTASSTDTKDKDKDSEASDRSSQTSIEDLQASPTSLQTTLDSLLPHDELQQQIKTRKAFYDGWKEGPITFLPTYKYDPGTVGVFDSSEKKRAPSWCDRILYRTRRDKLAFESLLAEEAEAKAKDEDMKKKGIDEAGKDEELLYDYDPDEDGADDENEYDETADIPEGVVVTKEGFEDEVHLEYYQAHQRILSSDHKPLDAVFKFTYSSVVPELRAKVHQQVARELDKAENEGRPSVTVVVDNQGEGPETTDEDPFKFEGVTFGHVRYAARKHRSLTIANTGQVPATITFVDRPVGAGQAPGPSPVWMSLNMDPENASNLDHRHFTGPRTLEPGDSCNVDLHLKIKDRHLIRALNEGIKSLDDILVLRVENGRDHFIPVRGKWMETSFGRSIDKLIRIPEGGIRRWQSQRPKSTSTTSPVDEMPVKWSAPRELFRLTDTAEKLTEICIAEWEMTSSDKEAPWVNTAGWPFATASWTSTTYEDRHALSEAVCEALDTNTPIDECMPPETPKLAMLETLSAFLLEYLESMPDGIITEDLWTKLQSAHPTISSLPLEDQRTTIQEIFSSSPPHSISFILLTSMLDRIIQEQVASTLRSAEKEDFKIPPPLKRTGSLSKKKMSREPKVAYRQIIVREMAEIFGRAAVRTPEVKGKEKAVVEERRRGVLEMFLTKEE</sequence>
<protein>
    <submittedName>
        <fullName evidence="3">Endonuclease/exonuclease/phosphatase</fullName>
    </submittedName>
</protein>
<evidence type="ECO:0000259" key="2">
    <source>
        <dbReference type="SMART" id="SM00128"/>
    </source>
</evidence>
<dbReference type="OrthoDB" id="7862313at2759"/>
<dbReference type="Gene3D" id="3.60.10.10">
    <property type="entry name" value="Endonuclease/exonuclease/phosphatase"/>
    <property type="match status" value="1"/>
</dbReference>
<name>A0A6A6FZH1_9PEZI</name>
<dbReference type="GO" id="GO:0004527">
    <property type="term" value="F:exonuclease activity"/>
    <property type="evidence" value="ECO:0007669"/>
    <property type="project" value="UniProtKB-KW"/>
</dbReference>
<dbReference type="InterPro" id="IPR000300">
    <property type="entry name" value="IPPc"/>
</dbReference>
<dbReference type="Pfam" id="PF22669">
    <property type="entry name" value="Exo_endo_phos2"/>
    <property type="match status" value="2"/>
</dbReference>
<gene>
    <name evidence="3" type="ORF">BDZ85DRAFT_65053</name>
</gene>
<accession>A0A6A6FZH1</accession>
<dbReference type="GO" id="GO:0004439">
    <property type="term" value="F:phosphatidylinositol-4,5-bisphosphate 5-phosphatase activity"/>
    <property type="evidence" value="ECO:0007669"/>
    <property type="project" value="TreeGrafter"/>
</dbReference>
<dbReference type="PANTHER" id="PTHR11200">
    <property type="entry name" value="INOSITOL 5-PHOSPHATASE"/>
    <property type="match status" value="1"/>
</dbReference>
<feature type="compositionally biased region" description="Polar residues" evidence="1">
    <location>
        <begin position="1"/>
        <end position="14"/>
    </location>
</feature>
<feature type="domain" description="Inositol polyphosphate-related phosphatase" evidence="2">
    <location>
        <begin position="101"/>
        <end position="494"/>
    </location>
</feature>
<keyword evidence="3" id="KW-0378">Hydrolase</keyword>
<dbReference type="GO" id="GO:0046856">
    <property type="term" value="P:phosphatidylinositol dephosphorylation"/>
    <property type="evidence" value="ECO:0007669"/>
    <property type="project" value="InterPro"/>
</dbReference>
<dbReference type="Gene3D" id="2.60.40.10">
    <property type="entry name" value="Immunoglobulins"/>
    <property type="match status" value="1"/>
</dbReference>
<organism evidence="3 4">
    <name type="scientific">Elsinoe ampelina</name>
    <dbReference type="NCBI Taxonomy" id="302913"/>
    <lineage>
        <taxon>Eukaryota</taxon>
        <taxon>Fungi</taxon>
        <taxon>Dikarya</taxon>
        <taxon>Ascomycota</taxon>
        <taxon>Pezizomycotina</taxon>
        <taxon>Dothideomycetes</taxon>
        <taxon>Dothideomycetidae</taxon>
        <taxon>Myriangiales</taxon>
        <taxon>Elsinoaceae</taxon>
        <taxon>Elsinoe</taxon>
    </lineage>
</organism>
<feature type="compositionally biased region" description="Polar residues" evidence="1">
    <location>
        <begin position="27"/>
        <end position="39"/>
    </location>
</feature>
<feature type="region of interest" description="Disordered" evidence="1">
    <location>
        <begin position="96"/>
        <end position="140"/>
    </location>
</feature>
<dbReference type="SUPFAM" id="SSF56219">
    <property type="entry name" value="DNase I-like"/>
    <property type="match status" value="1"/>
</dbReference>
<feature type="region of interest" description="Disordered" evidence="1">
    <location>
        <begin position="358"/>
        <end position="404"/>
    </location>
</feature>
<reference evidence="4" key="1">
    <citation type="journal article" date="2020" name="Stud. Mycol.">
        <title>101 Dothideomycetes genomes: A test case for predicting lifestyles and emergence of pathogens.</title>
        <authorList>
            <person name="Haridas S."/>
            <person name="Albert R."/>
            <person name="Binder M."/>
            <person name="Bloem J."/>
            <person name="LaButti K."/>
            <person name="Salamov A."/>
            <person name="Andreopoulos B."/>
            <person name="Baker S."/>
            <person name="Barry K."/>
            <person name="Bills G."/>
            <person name="Bluhm B."/>
            <person name="Cannon C."/>
            <person name="Castanera R."/>
            <person name="Culley D."/>
            <person name="Daum C."/>
            <person name="Ezra D."/>
            <person name="Gonzalez J."/>
            <person name="Henrissat B."/>
            <person name="Kuo A."/>
            <person name="Liang C."/>
            <person name="Lipzen A."/>
            <person name="Lutzoni F."/>
            <person name="Magnuson J."/>
            <person name="Mondo S."/>
            <person name="Nolan M."/>
            <person name="Ohm R."/>
            <person name="Pangilinan J."/>
            <person name="Park H.-J."/>
            <person name="Ramirez L."/>
            <person name="Alfaro M."/>
            <person name="Sun H."/>
            <person name="Tritt A."/>
            <person name="Yoshinaga Y."/>
            <person name="Zwiers L.-H."/>
            <person name="Turgeon B."/>
            <person name="Goodwin S."/>
            <person name="Spatafora J."/>
            <person name="Crous P."/>
            <person name="Grigoriev I."/>
        </authorList>
    </citation>
    <scope>NUCLEOTIDE SEQUENCE [LARGE SCALE GENOMIC DNA]</scope>
    <source>
        <strain evidence="4">CECT 20119</strain>
    </source>
</reference>
<evidence type="ECO:0000313" key="3">
    <source>
        <dbReference type="EMBL" id="KAF2218783.1"/>
    </source>
</evidence>
<dbReference type="AlphaFoldDB" id="A0A6A6FZH1"/>
<keyword evidence="3" id="KW-0540">Nuclease</keyword>
<dbReference type="SMART" id="SM00128">
    <property type="entry name" value="IPPc"/>
    <property type="match status" value="1"/>
</dbReference>
<feature type="compositionally biased region" description="Polar residues" evidence="1">
    <location>
        <begin position="393"/>
        <end position="404"/>
    </location>
</feature>
<dbReference type="InterPro" id="IPR013783">
    <property type="entry name" value="Ig-like_fold"/>
</dbReference>
<evidence type="ECO:0000313" key="4">
    <source>
        <dbReference type="Proteomes" id="UP000799538"/>
    </source>
</evidence>
<dbReference type="GO" id="GO:0004519">
    <property type="term" value="F:endonuclease activity"/>
    <property type="evidence" value="ECO:0007669"/>
    <property type="project" value="UniProtKB-KW"/>
</dbReference>
<evidence type="ECO:0000256" key="1">
    <source>
        <dbReference type="SAM" id="MobiDB-lite"/>
    </source>
</evidence>
<feature type="region of interest" description="Disordered" evidence="1">
    <location>
        <begin position="1"/>
        <end position="39"/>
    </location>
</feature>
<feature type="compositionally biased region" description="Basic and acidic residues" evidence="1">
    <location>
        <begin position="358"/>
        <end position="369"/>
    </location>
</feature>
<keyword evidence="4" id="KW-1185">Reference proteome</keyword>
<feature type="compositionally biased region" description="Basic and acidic residues" evidence="1">
    <location>
        <begin position="377"/>
        <end position="389"/>
    </location>
</feature>
<keyword evidence="3" id="KW-0255">Endonuclease</keyword>
<proteinExistence type="predicted"/>
<dbReference type="InterPro" id="IPR046985">
    <property type="entry name" value="IP5"/>
</dbReference>
<dbReference type="InterPro" id="IPR048869">
    <property type="entry name" value="OCRL-1_2_ASH"/>
</dbReference>
<dbReference type="Proteomes" id="UP000799538">
    <property type="component" value="Unassembled WGS sequence"/>
</dbReference>
<dbReference type="Pfam" id="PF21310">
    <property type="entry name" value="OCRL-like_ASH"/>
    <property type="match status" value="1"/>
</dbReference>